<dbReference type="SFLD" id="SFLDG01386">
    <property type="entry name" value="main_SPASM_domain-containing"/>
    <property type="match status" value="1"/>
</dbReference>
<keyword evidence="4" id="KW-0411">Iron-sulfur</keyword>
<dbReference type="PANTHER" id="PTHR11228">
    <property type="entry name" value="RADICAL SAM DOMAIN PROTEIN"/>
    <property type="match status" value="1"/>
</dbReference>
<dbReference type="EMBL" id="FOOX01000002">
    <property type="protein sequence ID" value="SFG13365.1"/>
    <property type="molecule type" value="Genomic_DNA"/>
</dbReference>
<dbReference type="GO" id="GO:0046872">
    <property type="term" value="F:metal ion binding"/>
    <property type="evidence" value="ECO:0007669"/>
    <property type="project" value="UniProtKB-KW"/>
</dbReference>
<keyword evidence="3" id="KW-0408">Iron</keyword>
<proteinExistence type="predicted"/>
<dbReference type="InterPro" id="IPR006638">
    <property type="entry name" value="Elp3/MiaA/NifB-like_rSAM"/>
</dbReference>
<feature type="domain" description="Radical SAM core" evidence="5">
    <location>
        <begin position="89"/>
        <end position="303"/>
    </location>
</feature>
<organism evidence="6 7">
    <name type="scientific">Desulfotruncus arcticus DSM 17038</name>
    <dbReference type="NCBI Taxonomy" id="1121424"/>
    <lineage>
        <taxon>Bacteria</taxon>
        <taxon>Bacillati</taxon>
        <taxon>Bacillota</taxon>
        <taxon>Clostridia</taxon>
        <taxon>Eubacteriales</taxon>
        <taxon>Desulfallaceae</taxon>
        <taxon>Desulfotruncus</taxon>
    </lineage>
</organism>
<dbReference type="InterPro" id="IPR013785">
    <property type="entry name" value="Aldolase_TIM"/>
</dbReference>
<dbReference type="Proteomes" id="UP000199337">
    <property type="component" value="Unassembled WGS sequence"/>
</dbReference>
<accession>A0A1I2PB55</accession>
<evidence type="ECO:0000313" key="7">
    <source>
        <dbReference type="Proteomes" id="UP000199337"/>
    </source>
</evidence>
<evidence type="ECO:0000259" key="5">
    <source>
        <dbReference type="PROSITE" id="PS51918"/>
    </source>
</evidence>
<gene>
    <name evidence="6" type="ORF">SAMN05660649_00813</name>
</gene>
<dbReference type="RefSeq" id="WP_092468945.1">
    <property type="nucleotide sequence ID" value="NZ_FOOX01000002.1"/>
</dbReference>
<dbReference type="PROSITE" id="PS51918">
    <property type="entry name" value="RADICAL_SAM"/>
    <property type="match status" value="1"/>
</dbReference>
<dbReference type="CDD" id="cd21109">
    <property type="entry name" value="SPASM"/>
    <property type="match status" value="1"/>
</dbReference>
<dbReference type="Pfam" id="PF04055">
    <property type="entry name" value="Radical_SAM"/>
    <property type="match status" value="1"/>
</dbReference>
<dbReference type="OrthoDB" id="7021155at2"/>
<evidence type="ECO:0000313" key="6">
    <source>
        <dbReference type="EMBL" id="SFG13365.1"/>
    </source>
</evidence>
<keyword evidence="7" id="KW-1185">Reference proteome</keyword>
<evidence type="ECO:0000256" key="3">
    <source>
        <dbReference type="ARBA" id="ARBA00023004"/>
    </source>
</evidence>
<dbReference type="NCBIfam" id="TIGR04085">
    <property type="entry name" value="rSAM_more_4Fe4S"/>
    <property type="match status" value="1"/>
</dbReference>
<dbReference type="InterPro" id="IPR058240">
    <property type="entry name" value="rSAM_sf"/>
</dbReference>
<dbReference type="SMART" id="SM00729">
    <property type="entry name" value="Elp3"/>
    <property type="match status" value="1"/>
</dbReference>
<dbReference type="SUPFAM" id="SSF102114">
    <property type="entry name" value="Radical SAM enzymes"/>
    <property type="match status" value="1"/>
</dbReference>
<dbReference type="InterPro" id="IPR023885">
    <property type="entry name" value="4Fe4S-binding_SPASM_dom"/>
</dbReference>
<reference evidence="7" key="1">
    <citation type="submission" date="2016-10" db="EMBL/GenBank/DDBJ databases">
        <authorList>
            <person name="Varghese N."/>
            <person name="Submissions S."/>
        </authorList>
    </citation>
    <scope>NUCLEOTIDE SEQUENCE [LARGE SCALE GENOMIC DNA]</scope>
    <source>
        <strain evidence="7">DSM 17038</strain>
    </source>
</reference>
<dbReference type="CDD" id="cd01335">
    <property type="entry name" value="Radical_SAM"/>
    <property type="match status" value="1"/>
</dbReference>
<evidence type="ECO:0000256" key="2">
    <source>
        <dbReference type="ARBA" id="ARBA00022723"/>
    </source>
</evidence>
<dbReference type="PANTHER" id="PTHR11228:SF7">
    <property type="entry name" value="PQQA PEPTIDE CYCLASE"/>
    <property type="match status" value="1"/>
</dbReference>
<dbReference type="SFLD" id="SFLDS00029">
    <property type="entry name" value="Radical_SAM"/>
    <property type="match status" value="1"/>
</dbReference>
<name>A0A1I2PB55_9FIRM</name>
<sequence length="455" mass="51037">MYLRLKDKFVLRGWEGIPYGMTDTGTGRTMLLDTITFQAASFCDGKTDLASPLILPAHKEAIDKLVKEGIAGECAGGEGLAGHQKYRRTEARFADSVHWSITGKCNLRCRHCFLSAPQAKYGELTTEQCLEIIDQIAGANIGKVSLTGGEPLVRRDFWQLVDALREKRIAIHQLYTNGVLVTDELLQQLQTRGIKCGIYLSFDCCGCHDWLRGVTGAEQAAIAAIKRARRHGFEVGIETALHKDNLNKLAQTYELLKALGISSWKISPTMSVGNWAHEQGQYDIPIKDLYDAYLQLIKKHHGDGAPFALMLGGFYYCGKENDQYIIPLIKYDGTEKALRQTVCRSCRINLYIMADGRLLPCIPMTGTYMEKEMPNLLTTTITEAMNSSRYFDIIDTRLEKLFRENNECAGCEHKLKCGMGCRANAINCSGSFYGVDAGSCYFFKNRYEEKIKKIF</sequence>
<dbReference type="GO" id="GO:0003824">
    <property type="term" value="F:catalytic activity"/>
    <property type="evidence" value="ECO:0007669"/>
    <property type="project" value="InterPro"/>
</dbReference>
<dbReference type="InterPro" id="IPR007197">
    <property type="entry name" value="rSAM"/>
</dbReference>
<dbReference type="InterPro" id="IPR050377">
    <property type="entry name" value="Radical_SAM_PqqE_MftC-like"/>
</dbReference>
<dbReference type="STRING" id="341036.SAMN05660649_00813"/>
<keyword evidence="2" id="KW-0479">Metal-binding</keyword>
<dbReference type="Pfam" id="PF13186">
    <property type="entry name" value="SPASM"/>
    <property type="match status" value="1"/>
</dbReference>
<evidence type="ECO:0000256" key="1">
    <source>
        <dbReference type="ARBA" id="ARBA00022691"/>
    </source>
</evidence>
<dbReference type="SFLD" id="SFLDG01067">
    <property type="entry name" value="SPASM/twitch_domain_containing"/>
    <property type="match status" value="1"/>
</dbReference>
<protein>
    <submittedName>
        <fullName evidence="6">Radical SAM additional 4Fe4S-binding SPASM domain-containing protein</fullName>
    </submittedName>
</protein>
<dbReference type="GO" id="GO:0051536">
    <property type="term" value="F:iron-sulfur cluster binding"/>
    <property type="evidence" value="ECO:0007669"/>
    <property type="project" value="UniProtKB-KW"/>
</dbReference>
<dbReference type="Gene3D" id="3.20.20.70">
    <property type="entry name" value="Aldolase class I"/>
    <property type="match status" value="1"/>
</dbReference>
<keyword evidence="1" id="KW-0949">S-adenosyl-L-methionine</keyword>
<dbReference type="AlphaFoldDB" id="A0A1I2PB55"/>
<evidence type="ECO:0000256" key="4">
    <source>
        <dbReference type="ARBA" id="ARBA00023014"/>
    </source>
</evidence>